<dbReference type="STRING" id="1798665.A2942_01085"/>
<protein>
    <submittedName>
        <fullName evidence="2">Uncharacterized protein</fullName>
    </submittedName>
</protein>
<proteinExistence type="predicted"/>
<accession>A0A1G2DIU0</accession>
<comment type="caution">
    <text evidence="2">The sequence shown here is derived from an EMBL/GenBank/DDBJ whole genome shotgun (WGS) entry which is preliminary data.</text>
</comment>
<sequence>MKELHEDQKEQNKLVPKEGQRGSLCSNTDSSRCPSLCPEEQTFSDDTIASLVELGEALRSVHDRLLSEGYTIINGEIIKPTTEHDEECRT</sequence>
<name>A0A1G2DIU0_9BACT</name>
<dbReference type="Proteomes" id="UP000178534">
    <property type="component" value="Unassembled WGS sequence"/>
</dbReference>
<organism evidence="2 3">
    <name type="scientific">Candidatus Lloydbacteria bacterium RIFCSPLOWO2_01_FULL_50_20</name>
    <dbReference type="NCBI Taxonomy" id="1798665"/>
    <lineage>
        <taxon>Bacteria</taxon>
        <taxon>Candidatus Lloydiibacteriota</taxon>
    </lineage>
</organism>
<evidence type="ECO:0000313" key="2">
    <source>
        <dbReference type="EMBL" id="OGZ13423.1"/>
    </source>
</evidence>
<reference evidence="2 3" key="1">
    <citation type="journal article" date="2016" name="Nat. Commun.">
        <title>Thousands of microbial genomes shed light on interconnected biogeochemical processes in an aquifer system.</title>
        <authorList>
            <person name="Anantharaman K."/>
            <person name="Brown C.T."/>
            <person name="Hug L.A."/>
            <person name="Sharon I."/>
            <person name="Castelle C.J."/>
            <person name="Probst A.J."/>
            <person name="Thomas B.C."/>
            <person name="Singh A."/>
            <person name="Wilkins M.J."/>
            <person name="Karaoz U."/>
            <person name="Brodie E.L."/>
            <person name="Williams K.H."/>
            <person name="Hubbard S.S."/>
            <person name="Banfield J.F."/>
        </authorList>
    </citation>
    <scope>NUCLEOTIDE SEQUENCE [LARGE SCALE GENOMIC DNA]</scope>
</reference>
<evidence type="ECO:0000313" key="3">
    <source>
        <dbReference type="Proteomes" id="UP000178534"/>
    </source>
</evidence>
<dbReference type="AlphaFoldDB" id="A0A1G2DIU0"/>
<evidence type="ECO:0000256" key="1">
    <source>
        <dbReference type="SAM" id="MobiDB-lite"/>
    </source>
</evidence>
<feature type="region of interest" description="Disordered" evidence="1">
    <location>
        <begin position="1"/>
        <end position="31"/>
    </location>
</feature>
<dbReference type="EMBL" id="MHLP01000007">
    <property type="protein sequence ID" value="OGZ13423.1"/>
    <property type="molecule type" value="Genomic_DNA"/>
</dbReference>
<feature type="compositionally biased region" description="Basic and acidic residues" evidence="1">
    <location>
        <begin position="1"/>
        <end position="20"/>
    </location>
</feature>
<gene>
    <name evidence="2" type="ORF">A2942_01085</name>
</gene>